<name>A0ABN8ZEQ1_RANTA</name>
<dbReference type="Proteomes" id="UP001176941">
    <property type="component" value="Chromosome 30"/>
</dbReference>
<evidence type="ECO:0000256" key="1">
    <source>
        <dbReference type="SAM" id="MobiDB-lite"/>
    </source>
</evidence>
<dbReference type="EMBL" id="OX459966">
    <property type="protein sequence ID" value="CAI9171476.1"/>
    <property type="molecule type" value="Genomic_DNA"/>
</dbReference>
<protein>
    <submittedName>
        <fullName evidence="2">Uncharacterized protein</fullName>
    </submittedName>
</protein>
<accession>A0ABN8ZEQ1</accession>
<feature type="compositionally biased region" description="Basic and acidic residues" evidence="1">
    <location>
        <begin position="1"/>
        <end position="10"/>
    </location>
</feature>
<gene>
    <name evidence="2" type="ORF">MRATA1EN1_LOCUS20438</name>
</gene>
<feature type="region of interest" description="Disordered" evidence="1">
    <location>
        <begin position="1"/>
        <end position="42"/>
    </location>
</feature>
<reference evidence="2" key="1">
    <citation type="submission" date="2023-04" db="EMBL/GenBank/DDBJ databases">
        <authorList>
            <consortium name="ELIXIR-Norway"/>
        </authorList>
    </citation>
    <scope>NUCLEOTIDE SEQUENCE [LARGE SCALE GENOMIC DNA]</scope>
</reference>
<proteinExistence type="predicted"/>
<evidence type="ECO:0000313" key="3">
    <source>
        <dbReference type="Proteomes" id="UP001176941"/>
    </source>
</evidence>
<keyword evidence="3" id="KW-1185">Reference proteome</keyword>
<sequence>MLEKAEKETQHTCCPRWTSGKVATPLWGRAPSQGPQESPLPERSLSVRLRRAALGLLQRLPLSLASLKSAQELLPHHCFYILLLRSGVLGSLIIRIKLLSQ</sequence>
<evidence type="ECO:0000313" key="2">
    <source>
        <dbReference type="EMBL" id="CAI9171476.1"/>
    </source>
</evidence>
<organism evidence="2 3">
    <name type="scientific">Rangifer tarandus platyrhynchus</name>
    <name type="common">Svalbard reindeer</name>
    <dbReference type="NCBI Taxonomy" id="3082113"/>
    <lineage>
        <taxon>Eukaryota</taxon>
        <taxon>Metazoa</taxon>
        <taxon>Chordata</taxon>
        <taxon>Craniata</taxon>
        <taxon>Vertebrata</taxon>
        <taxon>Euteleostomi</taxon>
        <taxon>Mammalia</taxon>
        <taxon>Eutheria</taxon>
        <taxon>Laurasiatheria</taxon>
        <taxon>Artiodactyla</taxon>
        <taxon>Ruminantia</taxon>
        <taxon>Pecora</taxon>
        <taxon>Cervidae</taxon>
        <taxon>Odocoileinae</taxon>
        <taxon>Rangifer</taxon>
    </lineage>
</organism>